<sequence length="720" mass="79803">MELRLIFVAALTAGASGTGLAQESTDKATGKDSAAPIQKVEIKAQAEEYDPRRDDTASKTVITNAEIMKYGDTNVFDVLKRAPGVTVIGNSIRMRGLGNYTQVLVNGERAPPGFSLDTLPPEQIERIEVIRAASAEFSMQAIAGTINIVLKKVVAKAQRDLRANLSRADDQRDALLLGTLADRSGNLSWFVNGVMGRTLRDAPSGGDDDFTNAQGVMTQQRDWWRRNRWRNSYLGLQPRLSFKLPGDDQLNLSAFVQVGRSGGDSETRYNETIGHFSNPDYVDLTSQNASRTRFLGGEVNWVAKLGGGKLDAKLNLSQGKINSDSASLSATVDNAVVLDRDADTRSDYDTVSSTGKYTRTLFDGHSLATGWEINQQSTEDNVLRVEGIIGTTRLIIPEHFKPRVLRYAAFGQDEWNVTKNWSVYLGARWEAIRTDSEGTGLPVTQSKSHVLSPVAQTLYKFPDKSGRQLRLALTRTYKAPSTQQLTARRYEAPENTRFNPDSSGNPKLRPELANGIDITYEHFFAPSALFSVGTSQRRIRDYIRTRLTQDEHGLWLNQPLNDGQATVRTLDVELKFPLKALLADGPNVDLRASANKNWSQVETVPGPNNRLDQQVPLSANLGADFRSDKQSYGASFAYRQGSPVRASAEQTIRVFQRRDLDAYWLYKFNPGLQVRLSANNLLGEDNYGYSRYEDVNGVSRQASRTPGSVKLAANLEMKFQ</sequence>
<comment type="similarity">
    <text evidence="2 10 11">Belongs to the TonB-dependent receptor family.</text>
</comment>
<dbReference type="InterPro" id="IPR012910">
    <property type="entry name" value="Plug_dom"/>
</dbReference>
<dbReference type="Proteomes" id="UP000433309">
    <property type="component" value="Unassembled WGS sequence"/>
</dbReference>
<evidence type="ECO:0000256" key="4">
    <source>
        <dbReference type="ARBA" id="ARBA00022452"/>
    </source>
</evidence>
<evidence type="ECO:0000256" key="6">
    <source>
        <dbReference type="ARBA" id="ARBA00023077"/>
    </source>
</evidence>
<protein>
    <submittedName>
        <fullName evidence="14">Outer membrane beta-barrel protein</fullName>
    </submittedName>
</protein>
<dbReference type="Gene3D" id="2.170.130.10">
    <property type="entry name" value="TonB-dependent receptor, plug domain"/>
    <property type="match status" value="1"/>
</dbReference>
<keyword evidence="15" id="KW-1185">Reference proteome</keyword>
<dbReference type="InterPro" id="IPR037066">
    <property type="entry name" value="Plug_dom_sf"/>
</dbReference>
<feature type="domain" description="TonB-dependent receptor-like beta-barrel" evidence="12">
    <location>
        <begin position="262"/>
        <end position="681"/>
    </location>
</feature>
<dbReference type="Pfam" id="PF00593">
    <property type="entry name" value="TonB_dep_Rec_b-barrel"/>
    <property type="match status" value="1"/>
</dbReference>
<dbReference type="EMBL" id="WKJK01000013">
    <property type="protein sequence ID" value="MRW92855.1"/>
    <property type="molecule type" value="Genomic_DNA"/>
</dbReference>
<reference evidence="14 15" key="1">
    <citation type="submission" date="2019-11" db="EMBL/GenBank/DDBJ databases">
        <title>Novel species isolated from a subtropical stream in China.</title>
        <authorList>
            <person name="Lu H."/>
        </authorList>
    </citation>
    <scope>NUCLEOTIDE SEQUENCE [LARGE SCALE GENOMIC DNA]</scope>
    <source>
        <strain evidence="14 15">FT80W</strain>
    </source>
</reference>
<keyword evidence="3 10" id="KW-0813">Transport</keyword>
<dbReference type="Pfam" id="PF07715">
    <property type="entry name" value="Plug"/>
    <property type="match status" value="1"/>
</dbReference>
<gene>
    <name evidence="14" type="ORF">GJ699_22915</name>
</gene>
<evidence type="ECO:0000256" key="3">
    <source>
        <dbReference type="ARBA" id="ARBA00022448"/>
    </source>
</evidence>
<comment type="subcellular location">
    <subcellularLocation>
        <location evidence="1 10">Cell outer membrane</location>
        <topology evidence="1 10">Multi-pass membrane protein</topology>
    </subcellularLocation>
</comment>
<keyword evidence="4 10" id="KW-1134">Transmembrane beta strand</keyword>
<dbReference type="PROSITE" id="PS52016">
    <property type="entry name" value="TONB_DEPENDENT_REC_3"/>
    <property type="match status" value="1"/>
</dbReference>
<evidence type="ECO:0000256" key="2">
    <source>
        <dbReference type="ARBA" id="ARBA00009810"/>
    </source>
</evidence>
<feature type="domain" description="TonB-dependent receptor plug" evidence="13">
    <location>
        <begin position="52"/>
        <end position="145"/>
    </location>
</feature>
<keyword evidence="8" id="KW-0675">Receptor</keyword>
<evidence type="ECO:0000256" key="8">
    <source>
        <dbReference type="ARBA" id="ARBA00023170"/>
    </source>
</evidence>
<evidence type="ECO:0000256" key="10">
    <source>
        <dbReference type="PROSITE-ProRule" id="PRU01360"/>
    </source>
</evidence>
<evidence type="ECO:0000256" key="7">
    <source>
        <dbReference type="ARBA" id="ARBA00023136"/>
    </source>
</evidence>
<dbReference type="InterPro" id="IPR036942">
    <property type="entry name" value="Beta-barrel_TonB_sf"/>
</dbReference>
<keyword evidence="6 11" id="KW-0798">TonB box</keyword>
<dbReference type="InterPro" id="IPR000531">
    <property type="entry name" value="Beta-barrel_TonB"/>
</dbReference>
<evidence type="ECO:0000259" key="13">
    <source>
        <dbReference type="Pfam" id="PF07715"/>
    </source>
</evidence>
<proteinExistence type="inferred from homology"/>
<dbReference type="GO" id="GO:0009279">
    <property type="term" value="C:cell outer membrane"/>
    <property type="evidence" value="ECO:0007669"/>
    <property type="project" value="UniProtKB-SubCell"/>
</dbReference>
<keyword evidence="9 10" id="KW-0998">Cell outer membrane</keyword>
<dbReference type="SUPFAM" id="SSF56935">
    <property type="entry name" value="Porins"/>
    <property type="match status" value="1"/>
</dbReference>
<evidence type="ECO:0000313" key="15">
    <source>
        <dbReference type="Proteomes" id="UP000433309"/>
    </source>
</evidence>
<evidence type="ECO:0000256" key="1">
    <source>
        <dbReference type="ARBA" id="ARBA00004571"/>
    </source>
</evidence>
<dbReference type="InterPro" id="IPR039426">
    <property type="entry name" value="TonB-dep_rcpt-like"/>
</dbReference>
<evidence type="ECO:0000313" key="14">
    <source>
        <dbReference type="EMBL" id="MRW92855.1"/>
    </source>
</evidence>
<comment type="caution">
    <text evidence="14">The sequence shown here is derived from an EMBL/GenBank/DDBJ whole genome shotgun (WGS) entry which is preliminary data.</text>
</comment>
<accession>A0A6I2L3F2</accession>
<evidence type="ECO:0000259" key="12">
    <source>
        <dbReference type="Pfam" id="PF00593"/>
    </source>
</evidence>
<dbReference type="Gene3D" id="2.40.170.20">
    <property type="entry name" value="TonB-dependent receptor, beta-barrel domain"/>
    <property type="match status" value="1"/>
</dbReference>
<dbReference type="PANTHER" id="PTHR40980">
    <property type="entry name" value="PLUG DOMAIN-CONTAINING PROTEIN"/>
    <property type="match status" value="1"/>
</dbReference>
<dbReference type="PANTHER" id="PTHR40980:SF4">
    <property type="entry name" value="TONB-DEPENDENT RECEPTOR-LIKE BETA-BARREL DOMAIN-CONTAINING PROTEIN"/>
    <property type="match status" value="1"/>
</dbReference>
<keyword evidence="5 10" id="KW-0812">Transmembrane</keyword>
<evidence type="ECO:0000256" key="5">
    <source>
        <dbReference type="ARBA" id="ARBA00022692"/>
    </source>
</evidence>
<organism evidence="14 15">
    <name type="scientific">Duganella guangzhouensis</name>
    <dbReference type="NCBI Taxonomy" id="2666084"/>
    <lineage>
        <taxon>Bacteria</taxon>
        <taxon>Pseudomonadati</taxon>
        <taxon>Pseudomonadota</taxon>
        <taxon>Betaproteobacteria</taxon>
        <taxon>Burkholderiales</taxon>
        <taxon>Oxalobacteraceae</taxon>
        <taxon>Telluria group</taxon>
        <taxon>Duganella</taxon>
    </lineage>
</organism>
<evidence type="ECO:0000256" key="9">
    <source>
        <dbReference type="ARBA" id="ARBA00023237"/>
    </source>
</evidence>
<keyword evidence="7 10" id="KW-0472">Membrane</keyword>
<evidence type="ECO:0000256" key="11">
    <source>
        <dbReference type="RuleBase" id="RU003357"/>
    </source>
</evidence>
<dbReference type="AlphaFoldDB" id="A0A6I2L3F2"/>
<name>A0A6I2L3F2_9BURK</name>